<dbReference type="EMBL" id="CP163445">
    <property type="protein sequence ID" value="XDQ78940.1"/>
    <property type="molecule type" value="Genomic_DNA"/>
</dbReference>
<accession>A0AB39TID2</accession>
<dbReference type="RefSeq" id="WP_369183114.1">
    <property type="nucleotide sequence ID" value="NZ_CP163445.1"/>
</dbReference>
<name>A0AB39TID2_9ACTN</name>
<gene>
    <name evidence="2" type="ORF">AB2U05_10965</name>
</gene>
<feature type="compositionally biased region" description="Basic and acidic residues" evidence="1">
    <location>
        <begin position="54"/>
        <end position="64"/>
    </location>
</feature>
<evidence type="ECO:0008006" key="3">
    <source>
        <dbReference type="Google" id="ProtNLM"/>
    </source>
</evidence>
<proteinExistence type="predicted"/>
<evidence type="ECO:0000313" key="2">
    <source>
        <dbReference type="EMBL" id="XDQ78940.1"/>
    </source>
</evidence>
<reference evidence="2" key="1">
    <citation type="submission" date="2024-07" db="EMBL/GenBank/DDBJ databases">
        <authorList>
            <person name="Yu S.T."/>
        </authorList>
    </citation>
    <scope>NUCLEOTIDE SEQUENCE</scope>
    <source>
        <strain evidence="2">Y1</strain>
    </source>
</reference>
<evidence type="ECO:0000256" key="1">
    <source>
        <dbReference type="SAM" id="MobiDB-lite"/>
    </source>
</evidence>
<dbReference type="AlphaFoldDB" id="A0AB39TID2"/>
<sequence length="84" mass="9609">MTFYEQHRDFIEELERIAPDGVRIEWSGDTLIVQASPSNIHQLNVAQVRRQFEQPEVRGRDHRPGAVRLQPGPVRARAVPGLRG</sequence>
<protein>
    <recommendedName>
        <fullName evidence="3">Restriction endonuclease domain-containing protein</fullName>
    </recommendedName>
</protein>
<feature type="region of interest" description="Disordered" evidence="1">
    <location>
        <begin position="54"/>
        <end position="84"/>
    </location>
</feature>
<organism evidence="2">
    <name type="scientific">Streptomyces sp. Y1</name>
    <dbReference type="NCBI Taxonomy" id="3238634"/>
    <lineage>
        <taxon>Bacteria</taxon>
        <taxon>Bacillati</taxon>
        <taxon>Actinomycetota</taxon>
        <taxon>Actinomycetes</taxon>
        <taxon>Kitasatosporales</taxon>
        <taxon>Streptomycetaceae</taxon>
        <taxon>Streptomyces</taxon>
    </lineage>
</organism>